<evidence type="ECO:0000313" key="9">
    <source>
        <dbReference type="Proteomes" id="UP000253345"/>
    </source>
</evidence>
<keyword evidence="4" id="KW-0238">DNA-binding</keyword>
<sequence length="188" mass="20969">MRPSLVMLMDTPDDTLAHEAAHGSRNAFAALLARHYDRLHGLCWRLTGDRAEAEDLTQDICASLPTRLKGWRAEARFTTWLYRVAVNAAHDRRRRAATHARAASGWGAWEINRQAELAEGAALQDWLSAAMSRLPEDLRDTLALTLDEGLTQAETAAILGIPEGTVAWRMSETRKRLRALAQEEESTP</sequence>
<dbReference type="Pfam" id="PF04542">
    <property type="entry name" value="Sigma70_r2"/>
    <property type="match status" value="1"/>
</dbReference>
<proteinExistence type="inferred from homology"/>
<reference evidence="8 9" key="1">
    <citation type="submission" date="2018-07" db="EMBL/GenBank/DDBJ databases">
        <title>Genomic Encyclopedia of Type Strains, Phase III (KMG-III): the genomes of soil and plant-associated and newly described type strains.</title>
        <authorList>
            <person name="Whitman W."/>
        </authorList>
    </citation>
    <scope>NUCLEOTIDE SEQUENCE [LARGE SCALE GENOMIC DNA]</scope>
    <source>
        <strain evidence="8 9">CECT 8525</strain>
    </source>
</reference>
<dbReference type="InterPro" id="IPR039425">
    <property type="entry name" value="RNA_pol_sigma-70-like"/>
</dbReference>
<evidence type="ECO:0000256" key="1">
    <source>
        <dbReference type="ARBA" id="ARBA00010641"/>
    </source>
</evidence>
<dbReference type="GO" id="GO:0006352">
    <property type="term" value="P:DNA-templated transcription initiation"/>
    <property type="evidence" value="ECO:0007669"/>
    <property type="project" value="InterPro"/>
</dbReference>
<dbReference type="CDD" id="cd06171">
    <property type="entry name" value="Sigma70_r4"/>
    <property type="match status" value="1"/>
</dbReference>
<dbReference type="PANTHER" id="PTHR43133:SF8">
    <property type="entry name" value="RNA POLYMERASE SIGMA FACTOR HI_1459-RELATED"/>
    <property type="match status" value="1"/>
</dbReference>
<evidence type="ECO:0000313" key="8">
    <source>
        <dbReference type="EMBL" id="RCW79651.1"/>
    </source>
</evidence>
<dbReference type="SUPFAM" id="SSF88946">
    <property type="entry name" value="Sigma2 domain of RNA polymerase sigma factors"/>
    <property type="match status" value="1"/>
</dbReference>
<dbReference type="PANTHER" id="PTHR43133">
    <property type="entry name" value="RNA POLYMERASE ECF-TYPE SIGMA FACTO"/>
    <property type="match status" value="1"/>
</dbReference>
<dbReference type="InterPro" id="IPR013249">
    <property type="entry name" value="RNA_pol_sigma70_r4_t2"/>
</dbReference>
<evidence type="ECO:0000256" key="2">
    <source>
        <dbReference type="ARBA" id="ARBA00023015"/>
    </source>
</evidence>
<dbReference type="GO" id="GO:0003677">
    <property type="term" value="F:DNA binding"/>
    <property type="evidence" value="ECO:0007669"/>
    <property type="project" value="UniProtKB-KW"/>
</dbReference>
<dbReference type="EMBL" id="QPJL01000024">
    <property type="protein sequence ID" value="RCW79651.1"/>
    <property type="molecule type" value="Genomic_DNA"/>
</dbReference>
<organism evidence="8 9">
    <name type="scientific">Paracoccus lutimaris</name>
    <dbReference type="NCBI Taxonomy" id="1490030"/>
    <lineage>
        <taxon>Bacteria</taxon>
        <taxon>Pseudomonadati</taxon>
        <taxon>Pseudomonadota</taxon>
        <taxon>Alphaproteobacteria</taxon>
        <taxon>Rhodobacterales</taxon>
        <taxon>Paracoccaceae</taxon>
        <taxon>Paracoccus</taxon>
    </lineage>
</organism>
<dbReference type="Gene3D" id="1.10.10.10">
    <property type="entry name" value="Winged helix-like DNA-binding domain superfamily/Winged helix DNA-binding domain"/>
    <property type="match status" value="1"/>
</dbReference>
<dbReference type="InterPro" id="IPR013325">
    <property type="entry name" value="RNA_pol_sigma_r2"/>
</dbReference>
<comment type="similarity">
    <text evidence="1">Belongs to the sigma-70 factor family. ECF subfamily.</text>
</comment>
<dbReference type="InterPro" id="IPR013324">
    <property type="entry name" value="RNA_pol_sigma_r3/r4-like"/>
</dbReference>
<accession>A0A368YHF2</accession>
<keyword evidence="2" id="KW-0805">Transcription regulation</keyword>
<evidence type="ECO:0000259" key="7">
    <source>
        <dbReference type="Pfam" id="PF08281"/>
    </source>
</evidence>
<dbReference type="SUPFAM" id="SSF88659">
    <property type="entry name" value="Sigma3 and sigma4 domains of RNA polymerase sigma factors"/>
    <property type="match status" value="1"/>
</dbReference>
<feature type="domain" description="RNA polymerase sigma-70 region 2" evidence="6">
    <location>
        <begin position="32"/>
        <end position="97"/>
    </location>
</feature>
<name>A0A368YHF2_9RHOB</name>
<feature type="domain" description="RNA polymerase sigma factor 70 region 4 type 2" evidence="7">
    <location>
        <begin position="125"/>
        <end position="177"/>
    </location>
</feature>
<dbReference type="Proteomes" id="UP000253345">
    <property type="component" value="Unassembled WGS sequence"/>
</dbReference>
<dbReference type="Gene3D" id="1.10.1740.10">
    <property type="match status" value="1"/>
</dbReference>
<evidence type="ECO:0000256" key="4">
    <source>
        <dbReference type="ARBA" id="ARBA00023125"/>
    </source>
</evidence>
<dbReference type="AlphaFoldDB" id="A0A368YHF2"/>
<dbReference type="GO" id="GO:0016987">
    <property type="term" value="F:sigma factor activity"/>
    <property type="evidence" value="ECO:0007669"/>
    <property type="project" value="UniProtKB-KW"/>
</dbReference>
<evidence type="ECO:0000259" key="6">
    <source>
        <dbReference type="Pfam" id="PF04542"/>
    </source>
</evidence>
<keyword evidence="3" id="KW-0731">Sigma factor</keyword>
<dbReference type="InterPro" id="IPR007627">
    <property type="entry name" value="RNA_pol_sigma70_r2"/>
</dbReference>
<dbReference type="InterPro" id="IPR014284">
    <property type="entry name" value="RNA_pol_sigma-70_dom"/>
</dbReference>
<protein>
    <submittedName>
        <fullName evidence="8">RNA polymerase sigma-70 factor (ECF subfamily)</fullName>
    </submittedName>
</protein>
<comment type="caution">
    <text evidence="8">The sequence shown here is derived from an EMBL/GenBank/DDBJ whole genome shotgun (WGS) entry which is preliminary data.</text>
</comment>
<dbReference type="Pfam" id="PF08281">
    <property type="entry name" value="Sigma70_r4_2"/>
    <property type="match status" value="1"/>
</dbReference>
<evidence type="ECO:0000256" key="3">
    <source>
        <dbReference type="ARBA" id="ARBA00023082"/>
    </source>
</evidence>
<evidence type="ECO:0000256" key="5">
    <source>
        <dbReference type="ARBA" id="ARBA00023163"/>
    </source>
</evidence>
<gene>
    <name evidence="8" type="ORF">DFP89_12443</name>
</gene>
<keyword evidence="9" id="KW-1185">Reference proteome</keyword>
<dbReference type="NCBIfam" id="TIGR02937">
    <property type="entry name" value="sigma70-ECF"/>
    <property type="match status" value="1"/>
</dbReference>
<keyword evidence="5" id="KW-0804">Transcription</keyword>
<dbReference type="InterPro" id="IPR036388">
    <property type="entry name" value="WH-like_DNA-bd_sf"/>
</dbReference>